<dbReference type="PANTHER" id="PTHR22642">
    <property type="entry name" value="IMIDAZOLONEPROPIONASE"/>
    <property type="match status" value="1"/>
</dbReference>
<dbReference type="InterPro" id="IPR032466">
    <property type="entry name" value="Metal_Hydrolase"/>
</dbReference>
<dbReference type="SUPFAM" id="SSF51338">
    <property type="entry name" value="Composite domain of metallo-dependent hydrolases"/>
    <property type="match status" value="1"/>
</dbReference>
<dbReference type="GO" id="GO:0016810">
    <property type="term" value="F:hydrolase activity, acting on carbon-nitrogen (but not peptide) bonds"/>
    <property type="evidence" value="ECO:0007669"/>
    <property type="project" value="InterPro"/>
</dbReference>
<evidence type="ECO:0000259" key="1">
    <source>
        <dbReference type="Pfam" id="PF07969"/>
    </source>
</evidence>
<dbReference type="Gene3D" id="3.20.20.140">
    <property type="entry name" value="Metal-dependent hydrolases"/>
    <property type="match status" value="1"/>
</dbReference>
<proteinExistence type="predicted"/>
<dbReference type="Gene3D" id="2.30.40.10">
    <property type="entry name" value="Urease, subunit C, domain 1"/>
    <property type="match status" value="1"/>
</dbReference>
<protein>
    <recommendedName>
        <fullName evidence="1">Amidohydrolase 3 domain-containing protein</fullName>
    </recommendedName>
</protein>
<dbReference type="SUPFAM" id="SSF51556">
    <property type="entry name" value="Metallo-dependent hydrolases"/>
    <property type="match status" value="1"/>
</dbReference>
<dbReference type="AlphaFoldDB" id="A0A1I6VTD9"/>
<dbReference type="Gene3D" id="3.10.310.70">
    <property type="match status" value="1"/>
</dbReference>
<dbReference type="STRING" id="394264.SAMN04488040_0028"/>
<evidence type="ECO:0000313" key="2">
    <source>
        <dbReference type="EMBL" id="SFT16956.1"/>
    </source>
</evidence>
<gene>
    <name evidence="2" type="ORF">SAMN04488040_0028</name>
</gene>
<dbReference type="InterPro" id="IPR013108">
    <property type="entry name" value="Amidohydro_3"/>
</dbReference>
<dbReference type="CDD" id="cd01300">
    <property type="entry name" value="YtcJ_like"/>
    <property type="match status" value="1"/>
</dbReference>
<organism evidence="2 3">
    <name type="scientific">Sulfitobacter marinus</name>
    <dbReference type="NCBI Taxonomy" id="394264"/>
    <lineage>
        <taxon>Bacteria</taxon>
        <taxon>Pseudomonadati</taxon>
        <taxon>Pseudomonadota</taxon>
        <taxon>Alphaproteobacteria</taxon>
        <taxon>Rhodobacterales</taxon>
        <taxon>Roseobacteraceae</taxon>
        <taxon>Sulfitobacter</taxon>
    </lineage>
</organism>
<evidence type="ECO:0000313" key="3">
    <source>
        <dbReference type="Proteomes" id="UP000199239"/>
    </source>
</evidence>
<dbReference type="OrthoDB" id="9811399at2"/>
<dbReference type="InterPro" id="IPR011059">
    <property type="entry name" value="Metal-dep_hydrolase_composite"/>
</dbReference>
<name>A0A1I6VTD9_9RHOB</name>
<dbReference type="InterPro" id="IPR033932">
    <property type="entry name" value="YtcJ-like"/>
</dbReference>
<accession>A0A1I6VTD9</accession>
<feature type="domain" description="Amidohydrolase 3" evidence="1">
    <location>
        <begin position="53"/>
        <end position="554"/>
    </location>
</feature>
<dbReference type="PANTHER" id="PTHR22642:SF2">
    <property type="entry name" value="PROTEIN LONG AFTER FAR-RED 3"/>
    <property type="match status" value="1"/>
</dbReference>
<dbReference type="RefSeq" id="WP_093917729.1">
    <property type="nucleotide sequence ID" value="NZ_FPAJ01000010.1"/>
</dbReference>
<dbReference type="Pfam" id="PF07969">
    <property type="entry name" value="Amidohydro_3"/>
    <property type="match status" value="1"/>
</dbReference>
<sequence length="557" mass="59484">MTPPPDLIIVNGALITFDPTTQGATAIAIGGGEIRALGSDTEMRALAGPETRLIDAGKATVMPGFIDSHVHLFCGSVELGYLDLHGVQGLAALKDAVVPYAANTPDDPMLFAVQADYAILHADKTPTRHELDIVCPDRPFAMFAPDHHTVWANTAALQLAGILHGGETAAGCEIVMGSDGVATGELREPGAYAAVLALTRHGGRDLAGLISGKDPVPKPSRLDCAKDKEALARGMQHCAAQGITGVQCMDGNFYQLELLTEMEAEGTLLCRVSVPFHLRPEDPLDRLSEAAVMAATYTGDMVYSGTVKMFIDGVIEGRTALMLQPYPDTTDTYGDPVFSAEHFNVACTRIDEMGLQIAVHAIGDGGVRRTLDAYQAAQTENGKRDSRHRIEHLETMHPDDVPRLAALGAVASIQPGHAPFGGIFPPGGVGKYLHPHQIATAYPWTQLRDSGAPVIFSTDWPVIGIDVMTNIKAAIAPLDLGPDWVDQTQSLMQTLASYTRDNAWVEFREHQKGRLAPGLLADIVVLSHDITALDPSRITDASARLTICNGQITFEAS</sequence>
<reference evidence="3" key="1">
    <citation type="submission" date="2016-10" db="EMBL/GenBank/DDBJ databases">
        <authorList>
            <person name="Varghese N."/>
            <person name="Submissions S."/>
        </authorList>
    </citation>
    <scope>NUCLEOTIDE SEQUENCE [LARGE SCALE GENOMIC DNA]</scope>
    <source>
        <strain evidence="3">DSM 23422</strain>
    </source>
</reference>
<dbReference type="EMBL" id="FPAJ01000010">
    <property type="protein sequence ID" value="SFT16956.1"/>
    <property type="molecule type" value="Genomic_DNA"/>
</dbReference>
<keyword evidence="3" id="KW-1185">Reference proteome</keyword>
<dbReference type="Proteomes" id="UP000199239">
    <property type="component" value="Unassembled WGS sequence"/>
</dbReference>